<accession>A0A6J6S453</accession>
<dbReference type="EMBL" id="CAEZYK010000074">
    <property type="protein sequence ID" value="CAB4729387.1"/>
    <property type="molecule type" value="Genomic_DNA"/>
</dbReference>
<dbReference type="AlphaFoldDB" id="A0A6J6S453"/>
<gene>
    <name evidence="1" type="ORF">UFOPK2683_01179</name>
</gene>
<evidence type="ECO:0000313" key="1">
    <source>
        <dbReference type="EMBL" id="CAB4729387.1"/>
    </source>
</evidence>
<proteinExistence type="predicted"/>
<organism evidence="1">
    <name type="scientific">freshwater metagenome</name>
    <dbReference type="NCBI Taxonomy" id="449393"/>
    <lineage>
        <taxon>unclassified sequences</taxon>
        <taxon>metagenomes</taxon>
        <taxon>ecological metagenomes</taxon>
    </lineage>
</organism>
<reference evidence="1" key="1">
    <citation type="submission" date="2020-05" db="EMBL/GenBank/DDBJ databases">
        <authorList>
            <person name="Chiriac C."/>
            <person name="Salcher M."/>
            <person name="Ghai R."/>
            <person name="Kavagutti S V."/>
        </authorList>
    </citation>
    <scope>NUCLEOTIDE SEQUENCE</scope>
</reference>
<protein>
    <submittedName>
        <fullName evidence="1">Unannotated protein</fullName>
    </submittedName>
</protein>
<sequence>MRRAGIIKAGSTIKVIRVSRHSRLNITAKVIMMVMVLETTVPSVPVTACCAPITSLFMRDINDPVCARVKNEIGSR</sequence>
<name>A0A6J6S453_9ZZZZ</name>